<name>A0AAD8I844_9APIA</name>
<comment type="similarity">
    <text evidence="1">Belongs to the peptidase S8 family.</text>
</comment>
<evidence type="ECO:0000313" key="3">
    <source>
        <dbReference type="EMBL" id="KAK1380246.1"/>
    </source>
</evidence>
<dbReference type="EMBL" id="JAUIZM010000006">
    <property type="protein sequence ID" value="KAK1380246.1"/>
    <property type="molecule type" value="Genomic_DNA"/>
</dbReference>
<proteinExistence type="inferred from homology"/>
<dbReference type="GO" id="GO:0006508">
    <property type="term" value="P:proteolysis"/>
    <property type="evidence" value="ECO:0007669"/>
    <property type="project" value="UniProtKB-KW"/>
</dbReference>
<dbReference type="Gene3D" id="3.50.30.30">
    <property type="match status" value="1"/>
</dbReference>
<dbReference type="Proteomes" id="UP001237642">
    <property type="component" value="Unassembled WGS sequence"/>
</dbReference>
<gene>
    <name evidence="3" type="ORF">POM88_026990</name>
</gene>
<evidence type="ECO:0000256" key="2">
    <source>
        <dbReference type="ARBA" id="ARBA00022729"/>
    </source>
</evidence>
<keyword evidence="2" id="KW-0732">Signal</keyword>
<dbReference type="AlphaFoldDB" id="A0AAD8I844"/>
<dbReference type="InterPro" id="IPR036852">
    <property type="entry name" value="Peptidase_S8/S53_dom_sf"/>
</dbReference>
<comment type="caution">
    <text evidence="3">The sequence shown here is derived from an EMBL/GenBank/DDBJ whole genome shotgun (WGS) entry which is preliminary data.</text>
</comment>
<dbReference type="Gene3D" id="3.40.50.200">
    <property type="entry name" value="Peptidase S8/S53 domain"/>
    <property type="match status" value="1"/>
</dbReference>
<protein>
    <submittedName>
        <fullName evidence="3">Subtilisin-like protease SBT2.4</fullName>
    </submittedName>
</protein>
<keyword evidence="3" id="KW-0378">Hydrolase</keyword>
<reference evidence="3" key="2">
    <citation type="submission" date="2023-05" db="EMBL/GenBank/DDBJ databases">
        <authorList>
            <person name="Schelkunov M.I."/>
        </authorList>
    </citation>
    <scope>NUCLEOTIDE SEQUENCE</scope>
    <source>
        <strain evidence="3">Hsosn_3</strain>
        <tissue evidence="3">Leaf</tissue>
    </source>
</reference>
<dbReference type="GO" id="GO:0004252">
    <property type="term" value="F:serine-type endopeptidase activity"/>
    <property type="evidence" value="ECO:0007669"/>
    <property type="project" value="InterPro"/>
</dbReference>
<reference evidence="3" key="1">
    <citation type="submission" date="2023-02" db="EMBL/GenBank/DDBJ databases">
        <title>Genome of toxic invasive species Heracleum sosnowskyi carries increased number of genes despite the absence of recent whole-genome duplications.</title>
        <authorList>
            <person name="Schelkunov M."/>
            <person name="Shtratnikova V."/>
            <person name="Makarenko M."/>
            <person name="Klepikova A."/>
            <person name="Omelchenko D."/>
            <person name="Novikova G."/>
            <person name="Obukhova E."/>
            <person name="Bogdanov V."/>
            <person name="Penin A."/>
            <person name="Logacheva M."/>
        </authorList>
    </citation>
    <scope>NUCLEOTIDE SEQUENCE</scope>
    <source>
        <strain evidence="3">Hsosn_3</strain>
        <tissue evidence="3">Leaf</tissue>
    </source>
</reference>
<keyword evidence="3" id="KW-0645">Protease</keyword>
<dbReference type="InterPro" id="IPR045051">
    <property type="entry name" value="SBT"/>
</dbReference>
<sequence length="170" mass="19123">MHANESGDRRLKSEIKALKYWFTWNIWKLVQIYWWTWTFSAYFGAVVCNLCEIGKICSDIFRIAVYKAIYPSLGTLTDLVAAIDQATLDGVDILTLSIGPDEPPDDTLTFLRIFEIFMLSARKAGVFVVQVAGNHDPDLYSIVSYSPWAVGVAASCTDRSYFYNLILGNG</sequence>
<organism evidence="3 4">
    <name type="scientific">Heracleum sosnowskyi</name>
    <dbReference type="NCBI Taxonomy" id="360622"/>
    <lineage>
        <taxon>Eukaryota</taxon>
        <taxon>Viridiplantae</taxon>
        <taxon>Streptophyta</taxon>
        <taxon>Embryophyta</taxon>
        <taxon>Tracheophyta</taxon>
        <taxon>Spermatophyta</taxon>
        <taxon>Magnoliopsida</taxon>
        <taxon>eudicotyledons</taxon>
        <taxon>Gunneridae</taxon>
        <taxon>Pentapetalae</taxon>
        <taxon>asterids</taxon>
        <taxon>campanulids</taxon>
        <taxon>Apiales</taxon>
        <taxon>Apiaceae</taxon>
        <taxon>Apioideae</taxon>
        <taxon>apioid superclade</taxon>
        <taxon>Tordylieae</taxon>
        <taxon>Tordyliinae</taxon>
        <taxon>Heracleum</taxon>
    </lineage>
</organism>
<evidence type="ECO:0000313" key="4">
    <source>
        <dbReference type="Proteomes" id="UP001237642"/>
    </source>
</evidence>
<dbReference type="PANTHER" id="PTHR10795">
    <property type="entry name" value="PROPROTEIN CONVERTASE SUBTILISIN/KEXIN"/>
    <property type="match status" value="1"/>
</dbReference>
<keyword evidence="4" id="KW-1185">Reference proteome</keyword>
<dbReference type="SUPFAM" id="SSF52743">
    <property type="entry name" value="Subtilisin-like"/>
    <property type="match status" value="1"/>
</dbReference>
<accession>A0AAD8I844</accession>
<evidence type="ECO:0000256" key="1">
    <source>
        <dbReference type="ARBA" id="ARBA00011073"/>
    </source>
</evidence>